<dbReference type="CDD" id="cd15831">
    <property type="entry name" value="BTAD"/>
    <property type="match status" value="1"/>
</dbReference>
<comment type="similarity">
    <text evidence="1">Belongs to the AfsR/DnrI/RedD regulatory family.</text>
</comment>
<dbReference type="Pfam" id="PF03704">
    <property type="entry name" value="BTAD"/>
    <property type="match status" value="1"/>
</dbReference>
<keyword evidence="9" id="KW-1185">Reference proteome</keyword>
<dbReference type="GO" id="GO:0006355">
    <property type="term" value="P:regulation of DNA-templated transcription"/>
    <property type="evidence" value="ECO:0007669"/>
    <property type="project" value="InterPro"/>
</dbReference>
<keyword evidence="2" id="KW-0805">Transcription regulation</keyword>
<dbReference type="GO" id="GO:0000160">
    <property type="term" value="P:phosphorelay signal transduction system"/>
    <property type="evidence" value="ECO:0007669"/>
    <property type="project" value="InterPro"/>
</dbReference>
<dbReference type="Gene3D" id="1.25.40.10">
    <property type="entry name" value="Tetratricopeptide repeat domain"/>
    <property type="match status" value="1"/>
</dbReference>
<evidence type="ECO:0000256" key="5">
    <source>
        <dbReference type="PROSITE-ProRule" id="PRU01091"/>
    </source>
</evidence>
<reference evidence="9" key="1">
    <citation type="submission" date="2016-06" db="EMBL/GenBank/DDBJ databases">
        <authorList>
            <person name="Varghese N."/>
            <person name="Submissions Spin"/>
        </authorList>
    </citation>
    <scope>NUCLEOTIDE SEQUENCE [LARGE SCALE GENOMIC DNA]</scope>
    <source>
        <strain evidence="9">DSM 43816</strain>
    </source>
</reference>
<accession>A0A1C4Z114</accession>
<feature type="compositionally biased region" description="Basic and acidic residues" evidence="6">
    <location>
        <begin position="571"/>
        <end position="584"/>
    </location>
</feature>
<evidence type="ECO:0000256" key="6">
    <source>
        <dbReference type="SAM" id="MobiDB-lite"/>
    </source>
</evidence>
<feature type="compositionally biased region" description="Basic residues" evidence="6">
    <location>
        <begin position="639"/>
        <end position="655"/>
    </location>
</feature>
<organism evidence="8 9">
    <name type="scientific">Micromonospora echinospora</name>
    <name type="common">Micromonospora purpurea</name>
    <dbReference type="NCBI Taxonomy" id="1877"/>
    <lineage>
        <taxon>Bacteria</taxon>
        <taxon>Bacillati</taxon>
        <taxon>Actinomycetota</taxon>
        <taxon>Actinomycetes</taxon>
        <taxon>Micromonosporales</taxon>
        <taxon>Micromonosporaceae</taxon>
        <taxon>Micromonospora</taxon>
    </lineage>
</organism>
<dbReference type="Gene3D" id="1.10.10.10">
    <property type="entry name" value="Winged helix-like DNA-binding domain superfamily/Winged helix DNA-binding domain"/>
    <property type="match status" value="1"/>
</dbReference>
<sequence length="754" mass="80825">MEGVRLFVLGPLDARRNGDPVPLGGRRQRTVLAALLAARGRMMPADRIEALVWGESRPPASRATLHGYVARLRAVLEPGRPARAKGRMLVRDGPGYALRIPPESLDADRFAALVARGGALVDRCPEEAEAALREGLALWRGPAYADVGEAAFAIPERARLDTLHATATELRMTALLALGRHRTVIGELEAFVVEEPLRERGWELLATALYRAGRQSEALAVLRRARAHLADEQGIEPGPELRRVESAILRQDETVLAGRPVRTGNVPAPISSFVGRTAELAATAAALDAGRLVTLTGPPGVGKTRLAQEVARRRRDPDGPWFVDLSGLRDAGRLPTVVAEAAGVPVAATHGLVDGIGERAVLVVVDHADHLLTDVLPTVTALLARCPALRVLVTSRRSLGVPGERVVAVPPLSDVDAARLLADRVRTAGGAVPEPVLAARICRRLDALPLAIERAAVRVAALAPADVLATLDDGLLDDVIGASHRLLTDAERRLLHRLRFFPGPFTLTDVRRVAGAPDVTSALVGLVRASLVLVDAGAVPGRYRLLPAVRSYAGRVTVTCQSPCSGGPHAGPHETTPHRPGRDGHGHRHPRARRAAWRVGRSWVPAGRHEAHLQRPVPGGPDPAERRAADREGRVLLPPRRRHLDHRLGTRRQRGPRLGPGVLQRPATGEGPRQPAAHRTGRELRVRHLVPGTDHGRQPPDQGGAGERAGRHRAGGGAGDLLPRVVHARSGHADRPRPHAVEGGRRTPDNRRVH</sequence>
<dbReference type="PANTHER" id="PTHR35807:SF1">
    <property type="entry name" value="TRANSCRIPTIONAL REGULATOR REDD"/>
    <property type="match status" value="1"/>
</dbReference>
<dbReference type="OrthoDB" id="3208838at2"/>
<feature type="region of interest" description="Disordered" evidence="6">
    <location>
        <begin position="608"/>
        <end position="754"/>
    </location>
</feature>
<dbReference type="SUPFAM" id="SSF46894">
    <property type="entry name" value="C-terminal effector domain of the bipartite response regulators"/>
    <property type="match status" value="1"/>
</dbReference>
<feature type="compositionally biased region" description="Basic and acidic residues" evidence="6">
    <location>
        <begin position="623"/>
        <end position="634"/>
    </location>
</feature>
<dbReference type="PROSITE" id="PS51755">
    <property type="entry name" value="OMPR_PHOB"/>
    <property type="match status" value="1"/>
</dbReference>
<feature type="DNA-binding region" description="OmpR/PhoB-type" evidence="5">
    <location>
        <begin position="1"/>
        <end position="100"/>
    </location>
</feature>
<dbReference type="InterPro" id="IPR027417">
    <property type="entry name" value="P-loop_NTPase"/>
</dbReference>
<dbReference type="InterPro" id="IPR011990">
    <property type="entry name" value="TPR-like_helical_dom_sf"/>
</dbReference>
<dbReference type="PANTHER" id="PTHR35807">
    <property type="entry name" value="TRANSCRIPTIONAL REGULATOR REDD-RELATED"/>
    <property type="match status" value="1"/>
</dbReference>
<dbReference type="SMART" id="SM00862">
    <property type="entry name" value="Trans_reg_C"/>
    <property type="match status" value="1"/>
</dbReference>
<evidence type="ECO:0000256" key="3">
    <source>
        <dbReference type="ARBA" id="ARBA00023125"/>
    </source>
</evidence>
<dbReference type="InterPro" id="IPR016032">
    <property type="entry name" value="Sig_transdc_resp-reg_C-effctor"/>
</dbReference>
<dbReference type="InParanoid" id="A0A1C4Z114"/>
<evidence type="ECO:0000313" key="9">
    <source>
        <dbReference type="Proteomes" id="UP000198253"/>
    </source>
</evidence>
<dbReference type="EMBL" id="LT607413">
    <property type="protein sequence ID" value="SCF26665.1"/>
    <property type="molecule type" value="Genomic_DNA"/>
</dbReference>
<feature type="region of interest" description="Disordered" evidence="6">
    <location>
        <begin position="563"/>
        <end position="594"/>
    </location>
</feature>
<dbReference type="Proteomes" id="UP000198253">
    <property type="component" value="Chromosome I"/>
</dbReference>
<evidence type="ECO:0000256" key="1">
    <source>
        <dbReference type="ARBA" id="ARBA00005820"/>
    </source>
</evidence>
<feature type="compositionally biased region" description="Basic and acidic residues" evidence="6">
    <location>
        <begin position="731"/>
        <end position="754"/>
    </location>
</feature>
<dbReference type="AlphaFoldDB" id="A0A1C4Z114"/>
<dbReference type="InterPro" id="IPR036388">
    <property type="entry name" value="WH-like_DNA-bd_sf"/>
</dbReference>
<evidence type="ECO:0000256" key="2">
    <source>
        <dbReference type="ARBA" id="ARBA00023015"/>
    </source>
</evidence>
<gene>
    <name evidence="8" type="ORF">GA0070618_4642</name>
</gene>
<evidence type="ECO:0000259" key="7">
    <source>
        <dbReference type="PROSITE" id="PS51755"/>
    </source>
</evidence>
<evidence type="ECO:0000313" key="8">
    <source>
        <dbReference type="EMBL" id="SCF26665.1"/>
    </source>
</evidence>
<dbReference type="GO" id="GO:0003677">
    <property type="term" value="F:DNA binding"/>
    <property type="evidence" value="ECO:0007669"/>
    <property type="project" value="UniProtKB-UniRule"/>
</dbReference>
<dbReference type="SUPFAM" id="SSF48452">
    <property type="entry name" value="TPR-like"/>
    <property type="match status" value="1"/>
</dbReference>
<dbReference type="InterPro" id="IPR005158">
    <property type="entry name" value="BTAD"/>
</dbReference>
<dbReference type="RefSeq" id="WP_088983498.1">
    <property type="nucleotide sequence ID" value="NZ_LT607413.1"/>
</dbReference>
<feature type="domain" description="OmpR/PhoB-type" evidence="7">
    <location>
        <begin position="1"/>
        <end position="100"/>
    </location>
</feature>
<keyword evidence="3 5" id="KW-0238">DNA-binding</keyword>
<keyword evidence="4" id="KW-0804">Transcription</keyword>
<proteinExistence type="inferred from homology"/>
<evidence type="ECO:0000256" key="4">
    <source>
        <dbReference type="ARBA" id="ARBA00023163"/>
    </source>
</evidence>
<dbReference type="Gene3D" id="3.40.50.300">
    <property type="entry name" value="P-loop containing nucleotide triphosphate hydrolases"/>
    <property type="match status" value="1"/>
</dbReference>
<dbReference type="SMART" id="SM01043">
    <property type="entry name" value="BTAD"/>
    <property type="match status" value="1"/>
</dbReference>
<name>A0A1C4Z114_MICEC</name>
<dbReference type="InterPro" id="IPR001867">
    <property type="entry name" value="OmpR/PhoB-type_DNA-bd"/>
</dbReference>
<dbReference type="Pfam" id="PF00486">
    <property type="entry name" value="Trans_reg_C"/>
    <property type="match status" value="1"/>
</dbReference>
<protein>
    <submittedName>
        <fullName evidence="8">DNA-binding transcriptional activator of the SARP family</fullName>
    </submittedName>
</protein>
<dbReference type="InterPro" id="IPR051677">
    <property type="entry name" value="AfsR-DnrI-RedD_regulator"/>
</dbReference>
<dbReference type="SUPFAM" id="SSF52540">
    <property type="entry name" value="P-loop containing nucleoside triphosphate hydrolases"/>
    <property type="match status" value="1"/>
</dbReference>
<feature type="compositionally biased region" description="Basic residues" evidence="6">
    <location>
        <begin position="585"/>
        <end position="594"/>
    </location>
</feature>